<evidence type="ECO:0000259" key="2">
    <source>
        <dbReference type="PROSITE" id="PS51194"/>
    </source>
</evidence>
<dbReference type="EMBL" id="LXQE01000158">
    <property type="protein sequence ID" value="RCJ33781.1"/>
    <property type="molecule type" value="Genomic_DNA"/>
</dbReference>
<dbReference type="SUPFAM" id="SSF52540">
    <property type="entry name" value="P-loop containing nucleoside triphosphate hydrolases"/>
    <property type="match status" value="2"/>
</dbReference>
<dbReference type="Pfam" id="PF00271">
    <property type="entry name" value="Helicase_C"/>
    <property type="match status" value="1"/>
</dbReference>
<proteinExistence type="predicted"/>
<dbReference type="GO" id="GO:0005524">
    <property type="term" value="F:ATP binding"/>
    <property type="evidence" value="ECO:0007669"/>
    <property type="project" value="InterPro"/>
</dbReference>
<sequence>MPYYLFEIPSVVGDYTDLVLADPDNPNAPAYSHYAFTIATPPNPNELTQRRGIPFSSFRDWEKLFASFPDVKHLLEQATEQPIEQAKIYFPGKGVLGEKDLNPAFQANTAMRLGALELLANIFSGRIIASDKDPFPHQLALQQHMKSHQTKVQRLLIADEVGLGKTIEVGLVLRDLLVAQGYSKPLRCLYLTKGGLLDDVKLKLQSVIPGIDGESIIQVEKSFVEYGNRTDGIHIASMDAARRYVKQAQKKKKKLPTGVSPEILIIDEAHHCASEDELTSPQRIGLTATTRAYEAAYQMITGNFWQDSVPPKLVIFMSATPFRSKPQFINLLRLLTHGTSEIKNAYLPNLTDQDIVQVLGSDDSSTAVIWRRQDDVRSWSDKRLFPNLAIERPPLQASEEYLQLIRDIREKVKEICNANGESFGGFAIRQLETRLTSSTITGAMWLFRWCVRHQKWKTQDEYRQDTSESTENLRKLIKGISQKLAAYDERNKSGHVTVSFPSDDFPFDAKSLGQPLPSNKIVDIYRFNEKLRRGDDEDNTFVAAHEEITELTELALELLNFADFHSEDETGAENAKLTWLKKILAQHPESKFLVFTESLQTCEIIIKALPRESEKLTGDMSLGEREAAVSKLRDINSPVRVLVATSAADEGFDFQVANRVIHWDLSPNPAVLMQRNGRVARLGQIADVIAYYLVIEGTHEERRERALVARFTALGIKDERMCLKILGALTKEQEEQIFQNIEEGRFPLIDNILKGAEQSQKDMEKNLGDLKKLLDGQWVISREELAKRLERWMELGLPGVSQKHELIFSTKEWSRPIFRDEGTAMETAQAKIATIQGRKFTFDPEFKVFGREKENILLAGLYPWYPDDREDGVIKHRPLPRNADPIGNLACSLARQRKADFTIIQAGQFYENFPDLLDVQYLLFATHPLREIENHASASTDSYLTFYAFSSDFSQPINLPGASAKEVYHLISLLEENALKASSTSVKTSVLEAAKNASQELTNWLNQSRKLGGLTKKSYFLPIPVALVAVI</sequence>
<dbReference type="CDD" id="cd18793">
    <property type="entry name" value="SF2_C_SNF"/>
    <property type="match status" value="1"/>
</dbReference>
<protein>
    <recommendedName>
        <fullName evidence="2">Helicase C-terminal domain-containing protein</fullName>
    </recommendedName>
</protein>
<gene>
    <name evidence="3" type="ORF">A6769_23890</name>
</gene>
<evidence type="ECO:0000256" key="1">
    <source>
        <dbReference type="ARBA" id="ARBA00022801"/>
    </source>
</evidence>
<dbReference type="PROSITE" id="PS51194">
    <property type="entry name" value="HELICASE_CTER"/>
    <property type="match status" value="1"/>
</dbReference>
<dbReference type="InterPro" id="IPR001650">
    <property type="entry name" value="Helicase_C-like"/>
</dbReference>
<dbReference type="AlphaFoldDB" id="A0A367RD17"/>
<dbReference type="InterPro" id="IPR027417">
    <property type="entry name" value="P-loop_NTPase"/>
</dbReference>
<dbReference type="SMART" id="SM00490">
    <property type="entry name" value="HELICc"/>
    <property type="match status" value="1"/>
</dbReference>
<evidence type="ECO:0000313" key="3">
    <source>
        <dbReference type="EMBL" id="RCJ33781.1"/>
    </source>
</evidence>
<dbReference type="PANTHER" id="PTHR45629">
    <property type="entry name" value="SNF2/RAD54 FAMILY MEMBER"/>
    <property type="match status" value="1"/>
</dbReference>
<keyword evidence="1" id="KW-0378">Hydrolase</keyword>
<name>A0A367RD17_NOSPU</name>
<dbReference type="InterPro" id="IPR049730">
    <property type="entry name" value="SNF2/RAD54-like_C"/>
</dbReference>
<dbReference type="Gene3D" id="3.40.50.300">
    <property type="entry name" value="P-loop containing nucleotide triphosphate hydrolases"/>
    <property type="match status" value="1"/>
</dbReference>
<dbReference type="InterPro" id="IPR006935">
    <property type="entry name" value="Helicase/UvrB_N"/>
</dbReference>
<dbReference type="PANTHER" id="PTHR45629:SF7">
    <property type="entry name" value="DNA EXCISION REPAIR PROTEIN ERCC-6-RELATED"/>
    <property type="match status" value="1"/>
</dbReference>
<dbReference type="InterPro" id="IPR050496">
    <property type="entry name" value="SNF2_RAD54_helicase_repair"/>
</dbReference>
<evidence type="ECO:0000313" key="4">
    <source>
        <dbReference type="Proteomes" id="UP000252085"/>
    </source>
</evidence>
<comment type="caution">
    <text evidence="3">The sequence shown here is derived from an EMBL/GenBank/DDBJ whole genome shotgun (WGS) entry which is preliminary data.</text>
</comment>
<reference evidence="4" key="1">
    <citation type="submission" date="2016-04" db="EMBL/GenBank/DDBJ databases">
        <authorList>
            <person name="Tabuchi Yagui T.R."/>
        </authorList>
    </citation>
    <scope>NUCLEOTIDE SEQUENCE [LARGE SCALE GENOMIC DNA]</scope>
</reference>
<dbReference type="Proteomes" id="UP000252085">
    <property type="component" value="Unassembled WGS sequence"/>
</dbReference>
<dbReference type="InterPro" id="IPR014001">
    <property type="entry name" value="Helicase_ATP-bd"/>
</dbReference>
<dbReference type="Pfam" id="PF04851">
    <property type="entry name" value="ResIII"/>
    <property type="match status" value="1"/>
</dbReference>
<feature type="domain" description="Helicase C-terminal" evidence="2">
    <location>
        <begin position="576"/>
        <end position="738"/>
    </location>
</feature>
<organism evidence="3 4">
    <name type="scientific">Nostoc punctiforme NIES-2108</name>
    <dbReference type="NCBI Taxonomy" id="1356359"/>
    <lineage>
        <taxon>Bacteria</taxon>
        <taxon>Bacillati</taxon>
        <taxon>Cyanobacteriota</taxon>
        <taxon>Cyanophyceae</taxon>
        <taxon>Nostocales</taxon>
        <taxon>Nostocaceae</taxon>
        <taxon>Nostoc</taxon>
    </lineage>
</organism>
<dbReference type="SMART" id="SM00487">
    <property type="entry name" value="DEXDc"/>
    <property type="match status" value="1"/>
</dbReference>
<accession>A0A367RD17</accession>
<dbReference type="GO" id="GO:0003677">
    <property type="term" value="F:DNA binding"/>
    <property type="evidence" value="ECO:0007669"/>
    <property type="project" value="InterPro"/>
</dbReference>
<dbReference type="GO" id="GO:0016787">
    <property type="term" value="F:hydrolase activity"/>
    <property type="evidence" value="ECO:0007669"/>
    <property type="project" value="UniProtKB-KW"/>
</dbReference>
<dbReference type="InterPro" id="IPR038718">
    <property type="entry name" value="SNF2-like_sf"/>
</dbReference>
<dbReference type="Gene3D" id="3.40.50.10810">
    <property type="entry name" value="Tandem AAA-ATPase domain"/>
    <property type="match status" value="1"/>
</dbReference>